<keyword evidence="2" id="KW-1185">Reference proteome</keyword>
<protein>
    <recommendedName>
        <fullName evidence="3">DUF1127 domain-containing protein</fullName>
    </recommendedName>
</protein>
<name>A0A1G7HQ96_9RHOB</name>
<dbReference type="STRING" id="521013.SAMN04488567_3253"/>
<proteinExistence type="predicted"/>
<dbReference type="OrthoDB" id="7867799at2"/>
<evidence type="ECO:0008006" key="3">
    <source>
        <dbReference type="Google" id="ProtNLM"/>
    </source>
</evidence>
<organism evidence="1 2">
    <name type="scientific">Limimaricola pyoseonensis</name>
    <dbReference type="NCBI Taxonomy" id="521013"/>
    <lineage>
        <taxon>Bacteria</taxon>
        <taxon>Pseudomonadati</taxon>
        <taxon>Pseudomonadota</taxon>
        <taxon>Alphaproteobacteria</taxon>
        <taxon>Rhodobacterales</taxon>
        <taxon>Paracoccaceae</taxon>
        <taxon>Limimaricola</taxon>
    </lineage>
</organism>
<sequence>MAFTTTQATDHRNLGEIALAPLRAIFRVFVAMAESGPRMQQLRKLNETTDEELAAKGLTRAGEVQRIFGGSLYL</sequence>
<reference evidence="2" key="1">
    <citation type="submission" date="2016-10" db="EMBL/GenBank/DDBJ databases">
        <authorList>
            <person name="Varghese N."/>
            <person name="Submissions S."/>
        </authorList>
    </citation>
    <scope>NUCLEOTIDE SEQUENCE [LARGE SCALE GENOMIC DNA]</scope>
    <source>
        <strain evidence="2">DSM 21424</strain>
    </source>
</reference>
<dbReference type="RefSeq" id="WP_090113701.1">
    <property type="nucleotide sequence ID" value="NZ_FNAT01000006.1"/>
</dbReference>
<accession>A0A1G7HQ96</accession>
<dbReference type="AlphaFoldDB" id="A0A1G7HQ96"/>
<gene>
    <name evidence="1" type="ORF">SAMN04488567_3253</name>
</gene>
<dbReference type="EMBL" id="FNAT01000006">
    <property type="protein sequence ID" value="SDF02615.1"/>
    <property type="molecule type" value="Genomic_DNA"/>
</dbReference>
<evidence type="ECO:0000313" key="1">
    <source>
        <dbReference type="EMBL" id="SDF02615.1"/>
    </source>
</evidence>
<dbReference type="Proteomes" id="UP000198922">
    <property type="component" value="Unassembled WGS sequence"/>
</dbReference>
<evidence type="ECO:0000313" key="2">
    <source>
        <dbReference type="Proteomes" id="UP000198922"/>
    </source>
</evidence>